<reference evidence="2 3" key="1">
    <citation type="submission" date="2018-04" db="EMBL/GenBank/DDBJ databases">
        <title>Genome sequencing of Flavobacterium sp. HYN0059.</title>
        <authorList>
            <person name="Yi H."/>
            <person name="Baek C."/>
        </authorList>
    </citation>
    <scope>NUCLEOTIDE SEQUENCE [LARGE SCALE GENOMIC DNA]</scope>
    <source>
        <strain evidence="2 3">HYN0059</strain>
    </source>
</reference>
<protein>
    <recommendedName>
        <fullName evidence="4">Acyloxyacyl hydrolase</fullName>
    </recommendedName>
</protein>
<dbReference type="RefSeq" id="WP_108779081.1">
    <property type="nucleotide sequence ID" value="NZ_CP029186.1"/>
</dbReference>
<dbReference type="SUPFAM" id="SSF56925">
    <property type="entry name" value="OMPA-like"/>
    <property type="match status" value="1"/>
</dbReference>
<sequence>MKTKVILLIMVGFTLTVKAQYPVGDKWYQNPLGFKPVELHTNMGFIIPAVVVAGGLLLTAKDSALTNRLSVYTEGGITFGYKYPYTTVVQSNTGVNFMLRKWMSVGAEFSMTNPFDEYNNPLGFSIRPFARFYMINRPSWKFWFESGGGIVYFLDNFPQPTTQDSRLGTYWNGTTKYGLGVQIAISNTASIFFGARHLHVSNGNTKGAERNPSHDSNGLFAGINWNLDSGKNE</sequence>
<evidence type="ECO:0008006" key="4">
    <source>
        <dbReference type="Google" id="ProtNLM"/>
    </source>
</evidence>
<evidence type="ECO:0000256" key="1">
    <source>
        <dbReference type="SAM" id="Phobius"/>
    </source>
</evidence>
<dbReference type="KEGG" id="falb:HYN59_15125"/>
<gene>
    <name evidence="2" type="ORF">HYN59_15125</name>
</gene>
<evidence type="ECO:0000313" key="3">
    <source>
        <dbReference type="Proteomes" id="UP000244929"/>
    </source>
</evidence>
<organism evidence="2 3">
    <name type="scientific">Flavobacterium album</name>
    <dbReference type="NCBI Taxonomy" id="2175091"/>
    <lineage>
        <taxon>Bacteria</taxon>
        <taxon>Pseudomonadati</taxon>
        <taxon>Bacteroidota</taxon>
        <taxon>Flavobacteriia</taxon>
        <taxon>Flavobacteriales</taxon>
        <taxon>Flavobacteriaceae</taxon>
        <taxon>Flavobacterium</taxon>
    </lineage>
</organism>
<keyword evidence="3" id="KW-1185">Reference proteome</keyword>
<dbReference type="Gene3D" id="2.40.160.20">
    <property type="match status" value="1"/>
</dbReference>
<dbReference type="Proteomes" id="UP000244929">
    <property type="component" value="Chromosome"/>
</dbReference>
<proteinExistence type="predicted"/>
<evidence type="ECO:0000313" key="2">
    <source>
        <dbReference type="EMBL" id="AWH86358.1"/>
    </source>
</evidence>
<accession>A0A2S1R110</accession>
<name>A0A2S1R110_9FLAO</name>
<keyword evidence="1" id="KW-0812">Transmembrane</keyword>
<feature type="transmembrane region" description="Helical" evidence="1">
    <location>
        <begin position="43"/>
        <end position="60"/>
    </location>
</feature>
<keyword evidence="1" id="KW-0472">Membrane</keyword>
<dbReference type="AlphaFoldDB" id="A0A2S1R110"/>
<dbReference type="OrthoDB" id="1427583at2"/>
<dbReference type="Pfam" id="PF09411">
    <property type="entry name" value="PagL"/>
    <property type="match status" value="1"/>
</dbReference>
<dbReference type="InterPro" id="IPR018550">
    <property type="entry name" value="Lipid-A_deacylase-rel"/>
</dbReference>
<keyword evidence="1" id="KW-1133">Transmembrane helix</keyword>
<dbReference type="EMBL" id="CP029186">
    <property type="protein sequence ID" value="AWH86358.1"/>
    <property type="molecule type" value="Genomic_DNA"/>
</dbReference>
<dbReference type="InterPro" id="IPR011250">
    <property type="entry name" value="OMP/PagP_B-barrel"/>
</dbReference>